<dbReference type="RefSeq" id="WP_170125200.1">
    <property type="nucleotide sequence ID" value="NZ_QGGG01000017.1"/>
</dbReference>
<dbReference type="EMBL" id="QGGG01000017">
    <property type="protein sequence ID" value="PWJ77637.1"/>
    <property type="molecule type" value="Genomic_DNA"/>
</dbReference>
<evidence type="ECO:0000313" key="1">
    <source>
        <dbReference type="EMBL" id="PWJ77637.1"/>
    </source>
</evidence>
<gene>
    <name evidence="1" type="ORF">C7441_11748</name>
</gene>
<organism evidence="1 2">
    <name type="scientific">Pseudaminobacter salicylatoxidans</name>
    <dbReference type="NCBI Taxonomy" id="93369"/>
    <lineage>
        <taxon>Bacteria</taxon>
        <taxon>Pseudomonadati</taxon>
        <taxon>Pseudomonadota</taxon>
        <taxon>Alphaproteobacteria</taxon>
        <taxon>Hyphomicrobiales</taxon>
        <taxon>Phyllobacteriaceae</taxon>
        <taxon>Pseudaminobacter</taxon>
    </lineage>
</organism>
<proteinExistence type="predicted"/>
<sequence>MLILTKIASLAAEYSKMRRRYKTERSVRALPLEIQKDIGWLDLQSSNSTHSTPEICK</sequence>
<comment type="caution">
    <text evidence="1">The sequence shown here is derived from an EMBL/GenBank/DDBJ whole genome shotgun (WGS) entry which is preliminary data.</text>
</comment>
<accession>A0A316BUK4</accession>
<dbReference type="Proteomes" id="UP000245396">
    <property type="component" value="Unassembled WGS sequence"/>
</dbReference>
<keyword evidence="2" id="KW-1185">Reference proteome</keyword>
<protein>
    <submittedName>
        <fullName evidence="1">Uncharacterized protein</fullName>
    </submittedName>
</protein>
<reference evidence="1 2" key="1">
    <citation type="submission" date="2018-05" db="EMBL/GenBank/DDBJ databases">
        <title>Genomic Encyclopedia of Type Strains, Phase IV (KMG-IV): sequencing the most valuable type-strain genomes for metagenomic binning, comparative biology and taxonomic classification.</title>
        <authorList>
            <person name="Goeker M."/>
        </authorList>
    </citation>
    <scope>NUCLEOTIDE SEQUENCE [LARGE SCALE GENOMIC DNA]</scope>
    <source>
        <strain evidence="1 2">DSM 6986</strain>
    </source>
</reference>
<dbReference type="AlphaFoldDB" id="A0A316BUK4"/>
<name>A0A316BUK4_PSESE</name>
<evidence type="ECO:0000313" key="2">
    <source>
        <dbReference type="Proteomes" id="UP000245396"/>
    </source>
</evidence>